<evidence type="ECO:0000256" key="10">
    <source>
        <dbReference type="SAM" id="Phobius"/>
    </source>
</evidence>
<dbReference type="PRINTS" id="PR00014">
    <property type="entry name" value="FNTYPEIII"/>
</dbReference>
<feature type="domain" description="Fibronectin type-III" evidence="12">
    <location>
        <begin position="244"/>
        <end position="339"/>
    </location>
</feature>
<sequence>LSAAGSDTSHAFLQVTSVEDVPPPLIELGPTNQTLPLQSVATLPCQARGSPSPRIKWYKNGSPIDSHTSSRVAILPSGTLQIDDLQSNDSGLYTCTASSESGETSSSASLSVGGTNFHRSLDPSSFPRPPGAPRILNVTQSTVTMSWDPPSGNSQNSLIGYTLEYFSSDLQTGWVVATHRVNTNTIMITDLKPDTTYVFVVRAENSHGISAPSAMSEEVHTLNAMSRNVPIHQMNEARSKLATKVIHLKELIATSSTSVRIMWEIVSGEEFVEGVYIRFRDITSSANKYNIATVLNAGSLHYTVNTLQKFTKYEFFLVPFFKSVEGQPSNSKIVQTLEDTPSASPEEIKLGLINSTTAYVKWLAPPQQHFNGVLLGYKVQLRSGSKVIAQMSVNASTNSVYLHNISTNSPEVFVRVVAFTKVGTGPYSPPISLSEGLRYPSAQPSENTSTDTWIAFLLGASAVVLISAFAITYYLKRRQAMHKELGHLNVPVSNMNDLGMMSGGGKDTLWIEGGWGPGNKTIPPCQMSDGNYAQVDTRNLSTFYNARKETSCNPTPYATTTLVSNMVPNNRVDTTETGPLIVPVAMSSSSEAKTSSSGDSWSKQESNMNQDNDGKNNLSDGIPVFIGDGVQYQGRLFLPPPPQHPPPPPHHQEAKLFSQGPRSCGSPQQSKRFQKHSSNLSWREGPAPPIRSGSSCNGYTPSWLSNQSVSDKVTHRHPPPQQQPPPVPKYPAGYTCKHNGGSLSSCSCQHAPSCHLQKEDNISYCECVHENSSLLYSHPHNTFEHHHGHHDCGAMDRGIQSSLPSLHSEAQYQPISHCGEKCECDGWKDGGDGWEGEDVSDTCCSCSEASCPYAQINNQTPIISPLKSD</sequence>
<dbReference type="PANTHER" id="PTHR44170">
    <property type="entry name" value="PROTEIN SIDEKICK"/>
    <property type="match status" value="1"/>
</dbReference>
<evidence type="ECO:0000256" key="6">
    <source>
        <dbReference type="ARBA" id="ARBA00023136"/>
    </source>
</evidence>
<evidence type="ECO:0000256" key="2">
    <source>
        <dbReference type="ARBA" id="ARBA00022692"/>
    </source>
</evidence>
<evidence type="ECO:0000256" key="7">
    <source>
        <dbReference type="ARBA" id="ARBA00023157"/>
    </source>
</evidence>
<keyword evidence="4" id="KW-0677">Repeat</keyword>
<dbReference type="SMART" id="SM00060">
    <property type="entry name" value="FN3"/>
    <property type="match status" value="3"/>
</dbReference>
<dbReference type="GO" id="GO:0009653">
    <property type="term" value="P:anatomical structure morphogenesis"/>
    <property type="evidence" value="ECO:0007669"/>
    <property type="project" value="UniProtKB-ARBA"/>
</dbReference>
<feature type="domain" description="Fibronectin type-III" evidence="12">
    <location>
        <begin position="344"/>
        <end position="440"/>
    </location>
</feature>
<feature type="compositionally biased region" description="Pro residues" evidence="9">
    <location>
        <begin position="719"/>
        <end position="729"/>
    </location>
</feature>
<gene>
    <name evidence="13" type="ORF">g.12606</name>
</gene>
<comment type="subcellular location">
    <subcellularLocation>
        <location evidence="1">Membrane</location>
        <topology evidence="1">Single-pass membrane protein</topology>
    </subcellularLocation>
</comment>
<dbReference type="EMBL" id="GEDC01018409">
    <property type="protein sequence ID" value="JAS18889.1"/>
    <property type="molecule type" value="Transcribed_RNA"/>
</dbReference>
<dbReference type="SMART" id="SM00408">
    <property type="entry name" value="IGc2"/>
    <property type="match status" value="1"/>
</dbReference>
<feature type="compositionally biased region" description="Low complexity" evidence="9">
    <location>
        <begin position="587"/>
        <end position="600"/>
    </location>
</feature>
<keyword evidence="6 10" id="KW-0472">Membrane</keyword>
<feature type="domain" description="Fibronectin type-III" evidence="12">
    <location>
        <begin position="129"/>
        <end position="224"/>
    </location>
</feature>
<proteinExistence type="predicted"/>
<evidence type="ECO:0000259" key="12">
    <source>
        <dbReference type="PROSITE" id="PS50853"/>
    </source>
</evidence>
<feature type="compositionally biased region" description="Polar residues" evidence="9">
    <location>
        <begin position="665"/>
        <end position="681"/>
    </location>
</feature>
<evidence type="ECO:0000256" key="9">
    <source>
        <dbReference type="SAM" id="MobiDB-lite"/>
    </source>
</evidence>
<feature type="region of interest" description="Disordered" evidence="9">
    <location>
        <begin position="709"/>
        <end position="731"/>
    </location>
</feature>
<protein>
    <recommendedName>
        <fullName evidence="14">Roundabout</fullName>
    </recommendedName>
</protein>
<dbReference type="SUPFAM" id="SSF48726">
    <property type="entry name" value="Immunoglobulin"/>
    <property type="match status" value="1"/>
</dbReference>
<dbReference type="PROSITE" id="PS50853">
    <property type="entry name" value="FN3"/>
    <property type="match status" value="3"/>
</dbReference>
<evidence type="ECO:0000259" key="11">
    <source>
        <dbReference type="PROSITE" id="PS50835"/>
    </source>
</evidence>
<dbReference type="FunFam" id="2.60.40.10:FF:001167">
    <property type="entry name" value="Roundabout 2, isoform B"/>
    <property type="match status" value="1"/>
</dbReference>
<evidence type="ECO:0008006" key="14">
    <source>
        <dbReference type="Google" id="ProtNLM"/>
    </source>
</evidence>
<accession>A0A1B6CZK1</accession>
<dbReference type="InterPro" id="IPR036116">
    <property type="entry name" value="FN3_sf"/>
</dbReference>
<evidence type="ECO:0000256" key="4">
    <source>
        <dbReference type="ARBA" id="ARBA00022737"/>
    </source>
</evidence>
<dbReference type="InterPro" id="IPR003961">
    <property type="entry name" value="FN3_dom"/>
</dbReference>
<dbReference type="GO" id="GO:0007399">
    <property type="term" value="P:nervous system development"/>
    <property type="evidence" value="ECO:0007669"/>
    <property type="project" value="UniProtKB-ARBA"/>
</dbReference>
<dbReference type="PANTHER" id="PTHR44170:SF60">
    <property type="entry name" value="ROUNDABOUT HOMOLOG 1"/>
    <property type="match status" value="1"/>
</dbReference>
<feature type="transmembrane region" description="Helical" evidence="10">
    <location>
        <begin position="453"/>
        <end position="475"/>
    </location>
</feature>
<dbReference type="FunFam" id="2.60.40.10:FF:000008">
    <property type="entry name" value="roundabout homolog 2 isoform X2"/>
    <property type="match status" value="1"/>
</dbReference>
<evidence type="ECO:0000256" key="5">
    <source>
        <dbReference type="ARBA" id="ARBA00022989"/>
    </source>
</evidence>
<dbReference type="AlphaFoldDB" id="A0A1B6CZK1"/>
<dbReference type="GO" id="GO:0016020">
    <property type="term" value="C:membrane"/>
    <property type="evidence" value="ECO:0007669"/>
    <property type="project" value="UniProtKB-SubCell"/>
</dbReference>
<feature type="compositionally biased region" description="Polar residues" evidence="9">
    <location>
        <begin position="601"/>
        <end position="619"/>
    </location>
</feature>
<dbReference type="Pfam" id="PF00041">
    <property type="entry name" value="fn3"/>
    <property type="match status" value="2"/>
</dbReference>
<dbReference type="InterPro" id="IPR003599">
    <property type="entry name" value="Ig_sub"/>
</dbReference>
<organism evidence="13">
    <name type="scientific">Clastoptera arizonana</name>
    <name type="common">Arizona spittle bug</name>
    <dbReference type="NCBI Taxonomy" id="38151"/>
    <lineage>
        <taxon>Eukaryota</taxon>
        <taxon>Metazoa</taxon>
        <taxon>Ecdysozoa</taxon>
        <taxon>Arthropoda</taxon>
        <taxon>Hexapoda</taxon>
        <taxon>Insecta</taxon>
        <taxon>Pterygota</taxon>
        <taxon>Neoptera</taxon>
        <taxon>Paraneoptera</taxon>
        <taxon>Hemiptera</taxon>
        <taxon>Auchenorrhyncha</taxon>
        <taxon>Cercopoidea</taxon>
        <taxon>Clastopteridae</taxon>
        <taxon>Clastoptera</taxon>
    </lineage>
</organism>
<dbReference type="InterPro" id="IPR013783">
    <property type="entry name" value="Ig-like_fold"/>
</dbReference>
<dbReference type="InterPro" id="IPR013098">
    <property type="entry name" value="Ig_I-set"/>
</dbReference>
<keyword evidence="5 10" id="KW-1133">Transmembrane helix</keyword>
<evidence type="ECO:0000256" key="3">
    <source>
        <dbReference type="ARBA" id="ARBA00022729"/>
    </source>
</evidence>
<name>A0A1B6CZK1_9HEMI</name>
<reference evidence="13" key="1">
    <citation type="submission" date="2015-12" db="EMBL/GenBank/DDBJ databases">
        <title>De novo transcriptome assembly of four potential Pierce s Disease insect vectors from Arizona vineyards.</title>
        <authorList>
            <person name="Tassone E.E."/>
        </authorList>
    </citation>
    <scope>NUCLEOTIDE SEQUENCE</scope>
</reference>
<evidence type="ECO:0000256" key="1">
    <source>
        <dbReference type="ARBA" id="ARBA00004167"/>
    </source>
</evidence>
<keyword evidence="8" id="KW-0393">Immunoglobulin domain</keyword>
<dbReference type="SUPFAM" id="SSF49265">
    <property type="entry name" value="Fibronectin type III"/>
    <property type="match status" value="2"/>
</dbReference>
<feature type="non-terminal residue" evidence="13">
    <location>
        <position position="1"/>
    </location>
</feature>
<dbReference type="GO" id="GO:0030154">
    <property type="term" value="P:cell differentiation"/>
    <property type="evidence" value="ECO:0007669"/>
    <property type="project" value="UniProtKB-ARBA"/>
</dbReference>
<keyword evidence="2 10" id="KW-0812">Transmembrane</keyword>
<dbReference type="CDD" id="cd00063">
    <property type="entry name" value="FN3"/>
    <property type="match status" value="3"/>
</dbReference>
<dbReference type="PROSITE" id="PS50835">
    <property type="entry name" value="IG_LIKE"/>
    <property type="match status" value="1"/>
</dbReference>
<dbReference type="SMART" id="SM00409">
    <property type="entry name" value="IG"/>
    <property type="match status" value="1"/>
</dbReference>
<dbReference type="InterPro" id="IPR003598">
    <property type="entry name" value="Ig_sub2"/>
</dbReference>
<dbReference type="Pfam" id="PF07679">
    <property type="entry name" value="I-set"/>
    <property type="match status" value="1"/>
</dbReference>
<keyword evidence="7" id="KW-1015">Disulfide bond</keyword>
<evidence type="ECO:0000313" key="13">
    <source>
        <dbReference type="EMBL" id="JAS18889.1"/>
    </source>
</evidence>
<evidence type="ECO:0000256" key="8">
    <source>
        <dbReference type="ARBA" id="ARBA00023319"/>
    </source>
</evidence>
<dbReference type="Gene3D" id="2.60.40.10">
    <property type="entry name" value="Immunoglobulins"/>
    <property type="match status" value="4"/>
</dbReference>
<dbReference type="GO" id="GO:0098609">
    <property type="term" value="P:cell-cell adhesion"/>
    <property type="evidence" value="ECO:0007669"/>
    <property type="project" value="TreeGrafter"/>
</dbReference>
<keyword evidence="3" id="KW-0732">Signal</keyword>
<dbReference type="InterPro" id="IPR007110">
    <property type="entry name" value="Ig-like_dom"/>
</dbReference>
<feature type="domain" description="Ig-like" evidence="11">
    <location>
        <begin position="23"/>
        <end position="111"/>
    </location>
</feature>
<feature type="region of interest" description="Disordered" evidence="9">
    <location>
        <begin position="586"/>
        <end position="697"/>
    </location>
</feature>
<dbReference type="InterPro" id="IPR036179">
    <property type="entry name" value="Ig-like_dom_sf"/>
</dbReference>
<feature type="compositionally biased region" description="Pro residues" evidence="9">
    <location>
        <begin position="638"/>
        <end position="649"/>
    </location>
</feature>